<keyword evidence="1" id="KW-0677">Repeat</keyword>
<dbReference type="InterPro" id="IPR046349">
    <property type="entry name" value="C1-like_sf"/>
</dbReference>
<dbReference type="EMBL" id="JAJJMB010010543">
    <property type="protein sequence ID" value="KAI3908038.1"/>
    <property type="molecule type" value="Genomic_DNA"/>
</dbReference>
<dbReference type="SUPFAM" id="SSF57889">
    <property type="entry name" value="Cysteine-rich domain"/>
    <property type="match status" value="3"/>
</dbReference>
<evidence type="ECO:0000259" key="2">
    <source>
        <dbReference type="Pfam" id="PF03107"/>
    </source>
</evidence>
<feature type="domain" description="DC1" evidence="2">
    <location>
        <begin position="19"/>
        <end position="64"/>
    </location>
</feature>
<gene>
    <name evidence="3" type="ORF">MKW98_003683</name>
</gene>
<organism evidence="3 4">
    <name type="scientific">Papaver atlanticum</name>
    <dbReference type="NCBI Taxonomy" id="357466"/>
    <lineage>
        <taxon>Eukaryota</taxon>
        <taxon>Viridiplantae</taxon>
        <taxon>Streptophyta</taxon>
        <taxon>Embryophyta</taxon>
        <taxon>Tracheophyta</taxon>
        <taxon>Spermatophyta</taxon>
        <taxon>Magnoliopsida</taxon>
        <taxon>Ranunculales</taxon>
        <taxon>Papaveraceae</taxon>
        <taxon>Papaveroideae</taxon>
        <taxon>Papaver</taxon>
    </lineage>
</organism>
<dbReference type="AlphaFoldDB" id="A0AAD4SJ51"/>
<evidence type="ECO:0000313" key="4">
    <source>
        <dbReference type="Proteomes" id="UP001202328"/>
    </source>
</evidence>
<evidence type="ECO:0000256" key="1">
    <source>
        <dbReference type="ARBA" id="ARBA00022737"/>
    </source>
</evidence>
<dbReference type="InterPro" id="IPR004146">
    <property type="entry name" value="DC1"/>
</dbReference>
<name>A0AAD4SJ51_9MAGN</name>
<proteinExistence type="predicted"/>
<sequence>MGAIFSKKSESPANKIHHFTHRHTLKLVSKSKGRFVCKACGLPGMGLRYRCNKFCDWDIHETCAAATEVLSTHIHREHQLNLIWTKGNPDEHEVKRGRCGVCDEYVSGRLFYSCPFCPRKVEGFFLHPTCSTYPSRVDHPIDKHHHLTWQSGPQTWCTICRKRCPIWHYRCEPCSVDVHFECASIENGSSVHGNSTGGKRQNISILATVGSFFVGILQLVSGS</sequence>
<dbReference type="PANTHER" id="PTHR47841">
    <property type="entry name" value="DIACYLGLYCEROL KINASE THETA-LIKE-RELATED"/>
    <property type="match status" value="1"/>
</dbReference>
<dbReference type="Pfam" id="PF03107">
    <property type="entry name" value="C1_2"/>
    <property type="match status" value="1"/>
</dbReference>
<evidence type="ECO:0000313" key="3">
    <source>
        <dbReference type="EMBL" id="KAI3908038.1"/>
    </source>
</evidence>
<dbReference type="PANTHER" id="PTHR47841:SF7">
    <property type="entry name" value="CYSTEINE_HISTIDINE-RICH C1 DOMAIN PROTEIN"/>
    <property type="match status" value="1"/>
</dbReference>
<reference evidence="3" key="1">
    <citation type="submission" date="2022-04" db="EMBL/GenBank/DDBJ databases">
        <title>A functionally conserved STORR gene fusion in Papaver species that diverged 16.8 million years ago.</title>
        <authorList>
            <person name="Catania T."/>
        </authorList>
    </citation>
    <scope>NUCLEOTIDE SEQUENCE</scope>
    <source>
        <strain evidence="3">S-188037</strain>
    </source>
</reference>
<accession>A0AAD4SJ51</accession>
<protein>
    <recommendedName>
        <fullName evidence="2">DC1 domain-containing protein</fullName>
    </recommendedName>
</protein>
<dbReference type="Proteomes" id="UP001202328">
    <property type="component" value="Unassembled WGS sequence"/>
</dbReference>
<keyword evidence="4" id="KW-1185">Reference proteome</keyword>
<comment type="caution">
    <text evidence="3">The sequence shown here is derived from an EMBL/GenBank/DDBJ whole genome shotgun (WGS) entry which is preliminary data.</text>
</comment>